<name>A0A9W8YQ58_9PEZI</name>
<feature type="signal peptide" evidence="1">
    <location>
        <begin position="1"/>
        <end position="19"/>
    </location>
</feature>
<dbReference type="OrthoDB" id="10330796at2759"/>
<dbReference type="Proteomes" id="UP001140453">
    <property type="component" value="Unassembled WGS sequence"/>
</dbReference>
<evidence type="ECO:0000256" key="1">
    <source>
        <dbReference type="SAM" id="SignalP"/>
    </source>
</evidence>
<comment type="caution">
    <text evidence="2">The sequence shown here is derived from an EMBL/GenBank/DDBJ whole genome shotgun (WGS) entry which is preliminary data.</text>
</comment>
<sequence length="206" mass="23159">MKLLNSAFTLLSLLSLAVAGTIPLEKREEVTVDASKIDYTDNLNALKSALKAQGKTPENGKRYGLYEKWAIEGKPVCYEHWTHWVLVVGEYQDNQFKGSSYSMFKDGDATLLKSLAGATTQAVAQEHWWANHYWKEVKKNEGEWVANTATHQYDLAGEVVAGAMGSFESVTKLAENYVKEKTHTKYNVATNNCHDFAEAIYEKIKK</sequence>
<reference evidence="2" key="1">
    <citation type="submission" date="2022-10" db="EMBL/GenBank/DDBJ databases">
        <title>Tapping the CABI collections for fungal endophytes: first genome assemblies for Collariella, Neodidymelliopsis, Ascochyta clinopodiicola, Didymella pomorum, Didymosphaeria variabile, Neocosmospora piperis and Neocucurbitaria cava.</title>
        <authorList>
            <person name="Hill R."/>
        </authorList>
    </citation>
    <scope>NUCLEOTIDE SEQUENCE</scope>
    <source>
        <strain evidence="2">IMI 355082</strain>
    </source>
</reference>
<protein>
    <submittedName>
        <fullName evidence="2">Uncharacterized protein</fullName>
    </submittedName>
</protein>
<organism evidence="2 3">
    <name type="scientific">Gnomoniopsis smithogilvyi</name>
    <dbReference type="NCBI Taxonomy" id="1191159"/>
    <lineage>
        <taxon>Eukaryota</taxon>
        <taxon>Fungi</taxon>
        <taxon>Dikarya</taxon>
        <taxon>Ascomycota</taxon>
        <taxon>Pezizomycotina</taxon>
        <taxon>Sordariomycetes</taxon>
        <taxon>Sordariomycetidae</taxon>
        <taxon>Diaporthales</taxon>
        <taxon>Gnomoniaceae</taxon>
        <taxon>Gnomoniopsis</taxon>
    </lineage>
</organism>
<feature type="chain" id="PRO_5040727334" evidence="1">
    <location>
        <begin position="20"/>
        <end position="206"/>
    </location>
</feature>
<dbReference type="AlphaFoldDB" id="A0A9W8YQ58"/>
<keyword evidence="1" id="KW-0732">Signal</keyword>
<proteinExistence type="predicted"/>
<evidence type="ECO:0000313" key="3">
    <source>
        <dbReference type="Proteomes" id="UP001140453"/>
    </source>
</evidence>
<gene>
    <name evidence="2" type="ORF">N0V93_008363</name>
</gene>
<dbReference type="EMBL" id="JAPEVB010000005">
    <property type="protein sequence ID" value="KAJ4387762.1"/>
    <property type="molecule type" value="Genomic_DNA"/>
</dbReference>
<evidence type="ECO:0000313" key="2">
    <source>
        <dbReference type="EMBL" id="KAJ4387762.1"/>
    </source>
</evidence>
<accession>A0A9W8YQ58</accession>
<keyword evidence="3" id="KW-1185">Reference proteome</keyword>